<dbReference type="Proteomes" id="UP000274922">
    <property type="component" value="Unassembled WGS sequence"/>
</dbReference>
<dbReference type="OrthoDB" id="341421at2759"/>
<dbReference type="AlphaFoldDB" id="A0A4P9X7Y1"/>
<feature type="region of interest" description="Disordered" evidence="1">
    <location>
        <begin position="1"/>
        <end position="32"/>
    </location>
</feature>
<reference evidence="3" key="1">
    <citation type="journal article" date="2018" name="Nat. Microbiol.">
        <title>Leveraging single-cell genomics to expand the fungal tree of life.</title>
        <authorList>
            <person name="Ahrendt S.R."/>
            <person name="Quandt C.A."/>
            <person name="Ciobanu D."/>
            <person name="Clum A."/>
            <person name="Salamov A."/>
            <person name="Andreopoulos B."/>
            <person name="Cheng J.F."/>
            <person name="Woyke T."/>
            <person name="Pelin A."/>
            <person name="Henrissat B."/>
            <person name="Reynolds N.K."/>
            <person name="Benny G.L."/>
            <person name="Smith M.E."/>
            <person name="James T.Y."/>
            <person name="Grigoriev I.V."/>
        </authorList>
    </citation>
    <scope>NUCLEOTIDE SEQUENCE [LARGE SCALE GENOMIC DNA]</scope>
    <source>
        <strain evidence="3">ATCC 52028</strain>
    </source>
</reference>
<accession>A0A4P9X7Y1</accession>
<dbReference type="InterPro" id="IPR046341">
    <property type="entry name" value="SET_dom_sf"/>
</dbReference>
<feature type="compositionally biased region" description="Basic and acidic residues" evidence="1">
    <location>
        <begin position="203"/>
        <end position="212"/>
    </location>
</feature>
<evidence type="ECO:0000256" key="1">
    <source>
        <dbReference type="SAM" id="MobiDB-lite"/>
    </source>
</evidence>
<sequence>MPEKTRSTPPAAAAAPSMPSTPSTPSTPPTAATAAATAAFEAWLRANGMAEALEVVAICDAVPGAGGRGLVARRAIAADARLFAVPRPLLLTVDALRQHASWHPGPLARAWGDAGAAALPEQAMLAVALLAERSRADSFWKPYLAMLPAAYPTVPVCFPPPLRRRLPAALAEAVERQRDALTDAWVRLEPVLTGSEWQRMTRRRGDGVRDGDGDGDGGPTVSRPPTIRDFQWAWVTVNTRCITYRSDAVLAQLAASPRERHQWPTIAMVPLLDLLNHANGPRPTSGVTDERRGFELALNTPFAAGDPVFLPYGRHGLLTFLTEYGFIPSDRAAYPIELPLASAWKTLVTAVMDERSTATAVAAAAAAAAAAATTVTDDGGRRSFKATPPEPPLGTPWVLTAADPRPCGRAAHGPACRTAWDAHRPAAPLLAALTWLALASTAPPAPDLAAALNPSAARRHLRVSAAAATWLADARRCGDLLDGAGGAFDGLSGAVQLRTHVLYAALLRHVAADWAPLAAWVADPALPPVLPAVRDMLRPLVDAAVAWTRPAPVDVDPDQPAKKDAKAESDAQAEGKGPAVTPVATADAEADVDRQAEANAAPAGKTTTVAPAESGAAP</sequence>
<dbReference type="EMBL" id="ML014175">
    <property type="protein sequence ID" value="RKP01348.1"/>
    <property type="molecule type" value="Genomic_DNA"/>
</dbReference>
<proteinExistence type="predicted"/>
<dbReference type="SUPFAM" id="SSF82199">
    <property type="entry name" value="SET domain"/>
    <property type="match status" value="1"/>
</dbReference>
<dbReference type="GO" id="GO:0016279">
    <property type="term" value="F:protein-lysine N-methyltransferase activity"/>
    <property type="evidence" value="ECO:0007669"/>
    <property type="project" value="UniProtKB-ARBA"/>
</dbReference>
<feature type="compositionally biased region" description="Basic and acidic residues" evidence="1">
    <location>
        <begin position="559"/>
        <end position="569"/>
    </location>
</feature>
<evidence type="ECO:0000313" key="2">
    <source>
        <dbReference type="EMBL" id="RKP01348.1"/>
    </source>
</evidence>
<evidence type="ECO:0000313" key="3">
    <source>
        <dbReference type="Proteomes" id="UP000274922"/>
    </source>
</evidence>
<organism evidence="2 3">
    <name type="scientific">Caulochytrium protostelioides</name>
    <dbReference type="NCBI Taxonomy" id="1555241"/>
    <lineage>
        <taxon>Eukaryota</taxon>
        <taxon>Fungi</taxon>
        <taxon>Fungi incertae sedis</taxon>
        <taxon>Chytridiomycota</taxon>
        <taxon>Chytridiomycota incertae sedis</taxon>
        <taxon>Chytridiomycetes</taxon>
        <taxon>Caulochytriales</taxon>
        <taxon>Caulochytriaceae</taxon>
        <taxon>Caulochytrium</taxon>
    </lineage>
</organism>
<feature type="compositionally biased region" description="Low complexity" evidence="1">
    <location>
        <begin position="7"/>
        <end position="32"/>
    </location>
</feature>
<keyword evidence="3" id="KW-1185">Reference proteome</keyword>
<dbReference type="PANTHER" id="PTHR13271">
    <property type="entry name" value="UNCHARACTERIZED PUTATIVE METHYLTRANSFERASE"/>
    <property type="match status" value="1"/>
</dbReference>
<gene>
    <name evidence="2" type="ORF">CXG81DRAFT_25953</name>
</gene>
<protein>
    <submittedName>
        <fullName evidence="2">Uncharacterized protein</fullName>
    </submittedName>
</protein>
<dbReference type="InterPro" id="IPR050600">
    <property type="entry name" value="SETD3_SETD6_MTase"/>
</dbReference>
<name>A0A4P9X7Y1_9FUNG</name>
<feature type="region of interest" description="Disordered" evidence="1">
    <location>
        <begin position="201"/>
        <end position="224"/>
    </location>
</feature>
<dbReference type="Gene3D" id="3.90.1410.10">
    <property type="entry name" value="set domain protein methyltransferase, domain 1"/>
    <property type="match status" value="1"/>
</dbReference>
<dbReference type="STRING" id="1555241.A0A4P9X7Y1"/>
<feature type="region of interest" description="Disordered" evidence="1">
    <location>
        <begin position="551"/>
        <end position="618"/>
    </location>
</feature>
<dbReference type="PANTHER" id="PTHR13271:SF154">
    <property type="entry name" value="GRIP DOMAIN-CONTAINING PROTEIN"/>
    <property type="match status" value="1"/>
</dbReference>